<name>D7CLW6_SYNLT</name>
<dbReference type="Gene3D" id="3.30.950.10">
    <property type="entry name" value="Methyltransferase, Cobalt-precorrin-4 Transmethylase, Domain 2"/>
    <property type="match status" value="1"/>
</dbReference>
<dbReference type="Proteomes" id="UP000000378">
    <property type="component" value="Chromosome"/>
</dbReference>
<dbReference type="eggNOG" id="COG1010">
    <property type="taxonomic scope" value="Bacteria"/>
</dbReference>
<dbReference type="AlphaFoldDB" id="D7CLW6"/>
<keyword evidence="4" id="KW-0808">Transferase</keyword>
<gene>
    <name evidence="7" type="ordered locus">Slip_0921</name>
</gene>
<dbReference type="PANTHER" id="PTHR47036:SF1">
    <property type="entry name" value="COBALT-FACTOR III C(17)-METHYLTRANSFERASE-RELATED"/>
    <property type="match status" value="1"/>
</dbReference>
<dbReference type="InterPro" id="IPR014776">
    <property type="entry name" value="4pyrrole_Mease_sub2"/>
</dbReference>
<dbReference type="GO" id="GO:0032259">
    <property type="term" value="P:methylation"/>
    <property type="evidence" value="ECO:0007669"/>
    <property type="project" value="UniProtKB-KW"/>
</dbReference>
<dbReference type="GO" id="GO:0009236">
    <property type="term" value="P:cobalamin biosynthetic process"/>
    <property type="evidence" value="ECO:0007669"/>
    <property type="project" value="UniProtKB-UniPathway"/>
</dbReference>
<evidence type="ECO:0000313" key="8">
    <source>
        <dbReference type="Proteomes" id="UP000000378"/>
    </source>
</evidence>
<keyword evidence="8" id="KW-1185">Reference proteome</keyword>
<dbReference type="InterPro" id="IPR051810">
    <property type="entry name" value="Precorrin_MeTrfase"/>
</dbReference>
<reference evidence="7 8" key="2">
    <citation type="journal article" date="2010" name="Stand. Genomic Sci.">
        <title>Complete genome sequence of Syntrophothermus lipocalidus type strain (TGB-C1).</title>
        <authorList>
            <person name="Djao O.D."/>
            <person name="Zhang X."/>
            <person name="Lucas S."/>
            <person name="Lapidus A."/>
            <person name="Del Rio T.G."/>
            <person name="Nolan M."/>
            <person name="Tice H."/>
            <person name="Cheng J.F."/>
            <person name="Han C."/>
            <person name="Tapia R."/>
            <person name="Goodwin L."/>
            <person name="Pitluck S."/>
            <person name="Liolios K."/>
            <person name="Ivanova N."/>
            <person name="Mavromatis K."/>
            <person name="Mikhailova N."/>
            <person name="Ovchinnikova G."/>
            <person name="Pati A."/>
            <person name="Brambilla E."/>
            <person name="Chen A."/>
            <person name="Palaniappan K."/>
            <person name="Land M."/>
            <person name="Hauser L."/>
            <person name="Chang Y.J."/>
            <person name="Jeffries C.D."/>
            <person name="Rohde M."/>
            <person name="Sikorski J."/>
            <person name="Spring S."/>
            <person name="Goker M."/>
            <person name="Detter J.C."/>
            <person name="Woyke T."/>
            <person name="Bristow J."/>
            <person name="Eisen J.A."/>
            <person name="Markowitz V."/>
            <person name="Hugenholtz P."/>
            <person name="Kyrpides N.C."/>
            <person name="Klenk H.P."/>
        </authorList>
    </citation>
    <scope>NUCLEOTIDE SEQUENCE [LARGE SCALE GENOMIC DNA]</scope>
    <source>
        <strain evidence="8">DSM 12680 / TGB-C1</strain>
    </source>
</reference>
<dbReference type="PANTHER" id="PTHR47036">
    <property type="entry name" value="COBALT-FACTOR III C(17)-METHYLTRANSFERASE-RELATED"/>
    <property type="match status" value="1"/>
</dbReference>
<evidence type="ECO:0000256" key="4">
    <source>
        <dbReference type="ARBA" id="ARBA00022679"/>
    </source>
</evidence>
<dbReference type="InterPro" id="IPR035996">
    <property type="entry name" value="4pyrrol_Methylase_sf"/>
</dbReference>
<organism evidence="7 8">
    <name type="scientific">Syntrophothermus lipocalidus (strain DSM 12680 / TGB-C1)</name>
    <dbReference type="NCBI Taxonomy" id="643648"/>
    <lineage>
        <taxon>Bacteria</taxon>
        <taxon>Bacillati</taxon>
        <taxon>Bacillota</taxon>
        <taxon>Clostridia</taxon>
        <taxon>Eubacteriales</taxon>
        <taxon>Syntrophomonadaceae</taxon>
        <taxon>Syntrophothermus</taxon>
    </lineage>
</organism>
<evidence type="ECO:0000313" key="7">
    <source>
        <dbReference type="EMBL" id="ADI01701.1"/>
    </source>
</evidence>
<evidence type="ECO:0000259" key="6">
    <source>
        <dbReference type="Pfam" id="PF00590"/>
    </source>
</evidence>
<evidence type="ECO:0000256" key="3">
    <source>
        <dbReference type="ARBA" id="ARBA00022603"/>
    </source>
</evidence>
<sequence length="246" mass="26500">MKKQGEILVVGLGSGSEDSLTQEARQAIEESDVIIGYKTYTALIANLTAGKKVISSGMRKEVDRCHQALDLAEAGCKVALVSSGDPGIYGMAGIMLEVAQKRNRHIPIRVVPGVTAASIAAAVLGAPLMHDFAVISLSDLLTPWEKIRLRLELCAQADLIICLYNPRSHGRTQQLTKAWQILSKYKKPETPVGIVKNAGRSDQKADLTDLGSMLSVDTDMSSVIIIGNESTYIAHGKMITPRGYVL</sequence>
<feature type="domain" description="Tetrapyrrole methylase" evidence="6">
    <location>
        <begin position="7"/>
        <end position="205"/>
    </location>
</feature>
<keyword evidence="5" id="KW-0949">S-adenosyl-L-methionine</keyword>
<dbReference type="InterPro" id="IPR014777">
    <property type="entry name" value="4pyrrole_Mease_sub1"/>
</dbReference>
<keyword evidence="3" id="KW-0489">Methyltransferase</keyword>
<proteinExistence type="predicted"/>
<dbReference type="KEGG" id="slp:Slip_0921"/>
<dbReference type="Pfam" id="PF00590">
    <property type="entry name" value="TP_methylase"/>
    <property type="match status" value="1"/>
</dbReference>
<reference evidence="8" key="1">
    <citation type="journal article" date="2010" name="Stand. Genomic Sci.">
        <title>Complete genome sequence of Syntrophothermus lipocalidus type strain (TGB-C1T).</title>
        <authorList>
            <consortium name="US DOE Joint Genome Institute (JGI-PGF)"/>
            <person name="Djao O."/>
            <person name="Zhang X."/>
            <person name="Lucas S."/>
            <person name="Lapidus A."/>
            <person name="Glavina Del Rio T."/>
            <person name="Nolan M."/>
            <person name="Tice H."/>
            <person name="Cheng J."/>
            <person name="Han C."/>
            <person name="Tapia R."/>
            <person name="Goodwin L."/>
            <person name="Pitluck S."/>
            <person name="Liolios K."/>
            <person name="Ivanova N."/>
            <person name="Mavromatis K."/>
            <person name="Mikhailova N."/>
            <person name="Ovchinnikova G."/>
            <person name="Pati A."/>
            <person name="Brambilla E."/>
            <person name="Chen A."/>
            <person name="Palaniappan K."/>
            <person name="Land M."/>
            <person name="Hauser L."/>
            <person name="Chang Y."/>
            <person name="Jeffries C."/>
            <person name="Rohde M."/>
            <person name="Sikorski J."/>
            <person name="Spring S."/>
            <person name="Goker M."/>
            <person name="Detter J."/>
            <person name="Woyke T."/>
            <person name="Bristow J."/>
            <person name="Eisen J."/>
            <person name="Markowitz V."/>
            <person name="Hugenholtz P."/>
            <person name="Kyrpides N."/>
            <person name="Klenk H."/>
        </authorList>
    </citation>
    <scope>NUCLEOTIDE SEQUENCE [LARGE SCALE GENOMIC DNA]</scope>
    <source>
        <strain evidence="8">DSM 12680 / TGB-C1</strain>
    </source>
</reference>
<dbReference type="SUPFAM" id="SSF53790">
    <property type="entry name" value="Tetrapyrrole methylase"/>
    <property type="match status" value="1"/>
</dbReference>
<dbReference type="InterPro" id="IPR000878">
    <property type="entry name" value="4pyrrol_Mease"/>
</dbReference>
<dbReference type="GO" id="GO:0008168">
    <property type="term" value="F:methyltransferase activity"/>
    <property type="evidence" value="ECO:0007669"/>
    <property type="project" value="UniProtKB-KW"/>
</dbReference>
<accession>D7CLW6</accession>
<dbReference type="STRING" id="643648.Slip_0921"/>
<dbReference type="InterPro" id="IPR006363">
    <property type="entry name" value="Cbl_synth_CobJ/CibH_dom"/>
</dbReference>
<evidence type="ECO:0000256" key="5">
    <source>
        <dbReference type="ARBA" id="ARBA00022691"/>
    </source>
</evidence>
<dbReference type="UniPathway" id="UPA00148"/>
<evidence type="ECO:0000256" key="1">
    <source>
        <dbReference type="ARBA" id="ARBA00004953"/>
    </source>
</evidence>
<keyword evidence="2" id="KW-0169">Cobalamin biosynthesis</keyword>
<dbReference type="CDD" id="cd11646">
    <property type="entry name" value="Precorrin_3B_C17_MT"/>
    <property type="match status" value="1"/>
</dbReference>
<evidence type="ECO:0000256" key="2">
    <source>
        <dbReference type="ARBA" id="ARBA00022573"/>
    </source>
</evidence>
<dbReference type="HOGENOM" id="CLU_047948_2_0_9"/>
<dbReference type="EMBL" id="CP002048">
    <property type="protein sequence ID" value="ADI01701.1"/>
    <property type="molecule type" value="Genomic_DNA"/>
</dbReference>
<dbReference type="NCBIfam" id="TIGR01466">
    <property type="entry name" value="cobJ_cbiH"/>
    <property type="match status" value="1"/>
</dbReference>
<comment type="pathway">
    <text evidence="1">Cofactor biosynthesis; adenosylcobalamin biosynthesis.</text>
</comment>
<dbReference type="Gene3D" id="3.40.1010.10">
    <property type="entry name" value="Cobalt-precorrin-4 Transmethylase, Domain 1"/>
    <property type="match status" value="1"/>
</dbReference>
<dbReference type="RefSeq" id="WP_013175103.1">
    <property type="nucleotide sequence ID" value="NC_014220.1"/>
</dbReference>
<protein>
    <submittedName>
        <fullName evidence="7">Precorrin-3B C17-methyltransferase</fullName>
    </submittedName>
</protein>